<name>M2QHQ2_CERS8</name>
<feature type="compositionally biased region" description="Acidic residues" evidence="1">
    <location>
        <begin position="213"/>
        <end position="222"/>
    </location>
</feature>
<feature type="compositionally biased region" description="Acidic residues" evidence="1">
    <location>
        <begin position="191"/>
        <end position="202"/>
    </location>
</feature>
<proteinExistence type="predicted"/>
<reference evidence="2 3" key="1">
    <citation type="journal article" date="2012" name="Proc. Natl. Acad. Sci. U.S.A.">
        <title>Comparative genomics of Ceriporiopsis subvermispora and Phanerochaete chrysosporium provide insight into selective ligninolysis.</title>
        <authorList>
            <person name="Fernandez-Fueyo E."/>
            <person name="Ruiz-Duenas F.J."/>
            <person name="Ferreira P."/>
            <person name="Floudas D."/>
            <person name="Hibbett D.S."/>
            <person name="Canessa P."/>
            <person name="Larrondo L.F."/>
            <person name="James T.Y."/>
            <person name="Seelenfreund D."/>
            <person name="Lobos S."/>
            <person name="Polanco R."/>
            <person name="Tello M."/>
            <person name="Honda Y."/>
            <person name="Watanabe T."/>
            <person name="Watanabe T."/>
            <person name="Ryu J.S."/>
            <person name="Kubicek C.P."/>
            <person name="Schmoll M."/>
            <person name="Gaskell J."/>
            <person name="Hammel K.E."/>
            <person name="St John F.J."/>
            <person name="Vanden Wymelenberg A."/>
            <person name="Sabat G."/>
            <person name="Splinter BonDurant S."/>
            <person name="Syed K."/>
            <person name="Yadav J.S."/>
            <person name="Doddapaneni H."/>
            <person name="Subramanian V."/>
            <person name="Lavin J.L."/>
            <person name="Oguiza J.A."/>
            <person name="Perez G."/>
            <person name="Pisabarro A.G."/>
            <person name="Ramirez L."/>
            <person name="Santoyo F."/>
            <person name="Master E."/>
            <person name="Coutinho P.M."/>
            <person name="Henrissat B."/>
            <person name="Lombard V."/>
            <person name="Magnuson J.K."/>
            <person name="Kuees U."/>
            <person name="Hori C."/>
            <person name="Igarashi K."/>
            <person name="Samejima M."/>
            <person name="Held B.W."/>
            <person name="Barry K.W."/>
            <person name="LaButti K.M."/>
            <person name="Lapidus A."/>
            <person name="Lindquist E.A."/>
            <person name="Lucas S.M."/>
            <person name="Riley R."/>
            <person name="Salamov A.A."/>
            <person name="Hoffmeister D."/>
            <person name="Schwenk D."/>
            <person name="Hadar Y."/>
            <person name="Yarden O."/>
            <person name="de Vries R.P."/>
            <person name="Wiebenga A."/>
            <person name="Stenlid J."/>
            <person name="Eastwood D."/>
            <person name="Grigoriev I.V."/>
            <person name="Berka R.M."/>
            <person name="Blanchette R.A."/>
            <person name="Kersten P."/>
            <person name="Martinez A.T."/>
            <person name="Vicuna R."/>
            <person name="Cullen D."/>
        </authorList>
    </citation>
    <scope>NUCLEOTIDE SEQUENCE [LARGE SCALE GENOMIC DNA]</scope>
    <source>
        <strain evidence="2 3">B</strain>
    </source>
</reference>
<feature type="compositionally biased region" description="Basic and acidic residues" evidence="1">
    <location>
        <begin position="93"/>
        <end position="104"/>
    </location>
</feature>
<feature type="compositionally biased region" description="Basic residues" evidence="1">
    <location>
        <begin position="76"/>
        <end position="92"/>
    </location>
</feature>
<feature type="compositionally biased region" description="Basic residues" evidence="1">
    <location>
        <begin position="228"/>
        <end position="237"/>
    </location>
</feature>
<keyword evidence="3" id="KW-1185">Reference proteome</keyword>
<dbReference type="EMBL" id="KB445817">
    <property type="protein sequence ID" value="EMD31615.1"/>
    <property type="molecule type" value="Genomic_DNA"/>
</dbReference>
<dbReference type="AlphaFoldDB" id="M2QHQ2"/>
<gene>
    <name evidence="2" type="ORF">CERSUDRAFT_100285</name>
</gene>
<organism evidence="2 3">
    <name type="scientific">Ceriporiopsis subvermispora (strain B)</name>
    <name type="common">White-rot fungus</name>
    <name type="synonym">Gelatoporia subvermispora</name>
    <dbReference type="NCBI Taxonomy" id="914234"/>
    <lineage>
        <taxon>Eukaryota</taxon>
        <taxon>Fungi</taxon>
        <taxon>Dikarya</taxon>
        <taxon>Basidiomycota</taxon>
        <taxon>Agaricomycotina</taxon>
        <taxon>Agaricomycetes</taxon>
        <taxon>Polyporales</taxon>
        <taxon>Gelatoporiaceae</taxon>
        <taxon>Gelatoporia</taxon>
    </lineage>
</organism>
<feature type="compositionally biased region" description="Basic residues" evidence="1">
    <location>
        <begin position="174"/>
        <end position="184"/>
    </location>
</feature>
<feature type="compositionally biased region" description="Basic and acidic residues" evidence="1">
    <location>
        <begin position="274"/>
        <end position="285"/>
    </location>
</feature>
<feature type="compositionally biased region" description="Basic and acidic residues" evidence="1">
    <location>
        <begin position="321"/>
        <end position="330"/>
    </location>
</feature>
<evidence type="ECO:0000256" key="1">
    <source>
        <dbReference type="SAM" id="MobiDB-lite"/>
    </source>
</evidence>
<feature type="compositionally biased region" description="Polar residues" evidence="1">
    <location>
        <begin position="374"/>
        <end position="397"/>
    </location>
</feature>
<feature type="region of interest" description="Disordered" evidence="1">
    <location>
        <begin position="58"/>
        <end position="286"/>
    </location>
</feature>
<feature type="compositionally biased region" description="Acidic residues" evidence="1">
    <location>
        <begin position="58"/>
        <end position="71"/>
    </location>
</feature>
<dbReference type="STRING" id="914234.M2QHQ2"/>
<sequence>MVQTRASNTNKHLRVIDLPKSKCSSEQVAADKEVKAAQQAAAEKAKLQGKKDIAVVEDEIADEDDKDDNEEVSCPKIRRSVRNASKNTKKTVHKDEQEEVEKVARPRQRGRKPAAKKVGKTVNKNEQSDSEEEAVPKRHGRKPAAKNSGRKTFIATKKSAATAEGKGGVQGKAKGSKGKGRAKAKTLPVQEDSEEEEEEEESTGSGCESSNVEVEEDSESADEEIKGRKPGKGKGKKSRVEKVSIRDKIEALRKPKRRAIYIDSDSDNDASLALHDDQQGKRAERSTAITIQGSVASSLAAPTATKFNPAEAAPARSQKTSSHEVLDKNSKTVPPAGRLVSKISLWNDDEYPDPPPLVRRRGKTGVASVVDKNAGTSPTGDYSSRVSKVAKTTTNDKGQNKKRLSDDIVSDAAMESGPTKKLKPSADVEGTSTETAPNALASRKCGPIETDSDDNEERVQRGGNKRPRSDVPTSSHTIDLVGDPQPDHSESNDEALIDEGAHDSSAAAPYKVLIAPKSDGELARIFDNVDEEVERLAVLNSPEKVTGAQITSSTMVSVHRKKMTMLTGLNVVYQSAVKPTAPAATAPAALAAKSAASATKFTAPIVKSTAYTAKFTAFIATPDGSKGREDEDTESSAAVDDQQVTAFGDVHQTNGKAKQRFGAYKNTMASSALVELNTYFDRYKGYEERYEWFASMTERANYADECIKTASFIYKEYEVADGTKRVKGAFRNPILMKVLSNHYNHVNGWIYESPFIDLEERPMGALALAVAALERALTLYVPKRVLFVNGKNGDLTHAADIDPRKVPKHGNVKTRPTTLKTVRGTTGTMTTHDLDFSGDNYAGATEGWAREVKALSFRQLDAIFEYAMHIHKGFDDPPVAQKSIVSKMRNIVVSEDEDGNRDRDGHWYDY</sequence>
<dbReference type="HOGENOM" id="CLU_319333_0_0_1"/>
<feature type="compositionally biased region" description="Basic and acidic residues" evidence="1">
    <location>
        <begin position="238"/>
        <end position="253"/>
    </location>
</feature>
<evidence type="ECO:0000313" key="3">
    <source>
        <dbReference type="Proteomes" id="UP000016930"/>
    </source>
</evidence>
<protein>
    <submittedName>
        <fullName evidence="2">Uncharacterized protein</fullName>
    </submittedName>
</protein>
<accession>M2QHQ2</accession>
<feature type="region of interest" description="Disordered" evidence="1">
    <location>
        <begin position="308"/>
        <end position="493"/>
    </location>
</feature>
<feature type="compositionally biased region" description="Low complexity" evidence="1">
    <location>
        <begin position="203"/>
        <end position="212"/>
    </location>
</feature>
<evidence type="ECO:0000313" key="2">
    <source>
        <dbReference type="EMBL" id="EMD31615.1"/>
    </source>
</evidence>
<dbReference type="Proteomes" id="UP000016930">
    <property type="component" value="Unassembled WGS sequence"/>
</dbReference>
<feature type="compositionally biased region" description="Basic residues" evidence="1">
    <location>
        <begin position="105"/>
        <end position="119"/>
    </location>
</feature>